<dbReference type="Proteomes" id="UP001177592">
    <property type="component" value="Chromosome"/>
</dbReference>
<organism evidence="1 4">
    <name type="scientific">Arsenophonus nasoniae</name>
    <name type="common">son-killer infecting Nasonia vitripennis</name>
    <dbReference type="NCBI Taxonomy" id="638"/>
    <lineage>
        <taxon>Bacteria</taxon>
        <taxon>Pseudomonadati</taxon>
        <taxon>Pseudomonadota</taxon>
        <taxon>Gammaproteobacteria</taxon>
        <taxon>Enterobacterales</taxon>
        <taxon>Morganellaceae</taxon>
        <taxon>Arsenophonus</taxon>
    </lineage>
</organism>
<dbReference type="Proteomes" id="UP001177595">
    <property type="component" value="Chromosome"/>
</dbReference>
<dbReference type="EMBL" id="CP123504">
    <property type="protein sequence ID" value="WGM02137.1"/>
    <property type="molecule type" value="Genomic_DNA"/>
</dbReference>
<gene>
    <name evidence="1" type="ORF">QE210_03190</name>
    <name evidence="2" type="ORF">QE258_03360</name>
</gene>
<accession>A0AA95K737</accession>
<dbReference type="EMBL" id="CP123523">
    <property type="protein sequence ID" value="WGM06400.1"/>
    <property type="molecule type" value="Genomic_DNA"/>
</dbReference>
<protein>
    <submittedName>
        <fullName evidence="1">Uncharacterized protein</fullName>
    </submittedName>
</protein>
<name>A0AA95K737_9GAMM</name>
<evidence type="ECO:0000313" key="3">
    <source>
        <dbReference type="Proteomes" id="UP001177592"/>
    </source>
</evidence>
<evidence type="ECO:0000313" key="2">
    <source>
        <dbReference type="EMBL" id="WGM06400.1"/>
    </source>
</evidence>
<sequence length="41" mass="4575">MTEKSTQYFLLPSLFSTAMVIHDNTLENLIEEAAMGAKTVE</sequence>
<evidence type="ECO:0000313" key="1">
    <source>
        <dbReference type="EMBL" id="WGM02137.1"/>
    </source>
</evidence>
<dbReference type="AlphaFoldDB" id="A0AA95K737"/>
<dbReference type="RefSeq" id="WP_276324655.1">
    <property type="nucleotide sequence ID" value="NZ_CP038613.1"/>
</dbReference>
<proteinExistence type="predicted"/>
<dbReference type="GeneID" id="96879404"/>
<evidence type="ECO:0000313" key="4">
    <source>
        <dbReference type="Proteomes" id="UP001177595"/>
    </source>
</evidence>
<reference evidence="1" key="1">
    <citation type="submission" date="2023-04" db="EMBL/GenBank/DDBJ databases">
        <title>Genome dynamics across the evolutionary transition to endosymbiosis.</title>
        <authorList>
            <person name="Siozios S."/>
            <person name="Nadal-Jimenez P."/>
            <person name="Azagi T."/>
            <person name="Sprong H."/>
            <person name="Frost C.L."/>
            <person name="Parratt S.R."/>
            <person name="Taylor G."/>
            <person name="Brettell L."/>
            <person name="Lew K.C."/>
            <person name="Croft L."/>
            <person name="King K.C."/>
            <person name="Brockhurst M.A."/>
            <person name="Hypsa V."/>
            <person name="Novakova E."/>
            <person name="Darby A.C."/>
            <person name="Hurst G.D.D."/>
        </authorList>
    </citation>
    <scope>NUCLEOTIDE SEQUENCE</scope>
    <source>
        <strain evidence="2">ANv_CAN</strain>
        <strain evidence="1">APv</strain>
    </source>
</reference>
<keyword evidence="3" id="KW-1185">Reference proteome</keyword>